<dbReference type="Proteomes" id="UP000584374">
    <property type="component" value="Unassembled WGS sequence"/>
</dbReference>
<dbReference type="Pfam" id="PF21806">
    <property type="entry name" value="DUF6879"/>
    <property type="match status" value="1"/>
</dbReference>
<dbReference type="EMBL" id="JACHIW010000001">
    <property type="protein sequence ID" value="MBB5153922.1"/>
    <property type="molecule type" value="Genomic_DNA"/>
</dbReference>
<reference evidence="2 3" key="1">
    <citation type="submission" date="2020-08" db="EMBL/GenBank/DDBJ databases">
        <title>Sequencing the genomes of 1000 actinobacteria strains.</title>
        <authorList>
            <person name="Klenk H.-P."/>
        </authorList>
    </citation>
    <scope>NUCLEOTIDE SEQUENCE [LARGE SCALE GENOMIC DNA]</scope>
    <source>
        <strain evidence="2 3">DSM 45584</strain>
    </source>
</reference>
<name>A0A840PUE9_9PSEU</name>
<feature type="domain" description="DUF6879" evidence="1">
    <location>
        <begin position="2"/>
        <end position="116"/>
    </location>
</feature>
<comment type="caution">
    <text evidence="2">The sequence shown here is derived from an EMBL/GenBank/DDBJ whole genome shotgun (WGS) entry which is preliminary data.</text>
</comment>
<dbReference type="RefSeq" id="WP_184725238.1">
    <property type="nucleotide sequence ID" value="NZ_JACHIW010000001.1"/>
</dbReference>
<sequence>MWHETVRNNAAAGKTMQRIKFVRKPLTDYARFLFDWVIADNVTAGEDYRIVDLAECKVDLPAQDFWIFDESMVVLLNFNPDGTLRDREIIDPAHSAKCFEWRDLALKESVPFDEYRA</sequence>
<accession>A0A840PUE9</accession>
<protein>
    <recommendedName>
        <fullName evidence="1">DUF6879 domain-containing protein</fullName>
    </recommendedName>
</protein>
<evidence type="ECO:0000313" key="2">
    <source>
        <dbReference type="EMBL" id="MBB5153922.1"/>
    </source>
</evidence>
<proteinExistence type="predicted"/>
<dbReference type="InterPro" id="IPR049244">
    <property type="entry name" value="DUF6879"/>
</dbReference>
<dbReference type="AlphaFoldDB" id="A0A840PUE9"/>
<organism evidence="2 3">
    <name type="scientific">Saccharopolyspora phatthalungensis</name>
    <dbReference type="NCBI Taxonomy" id="664693"/>
    <lineage>
        <taxon>Bacteria</taxon>
        <taxon>Bacillati</taxon>
        <taxon>Actinomycetota</taxon>
        <taxon>Actinomycetes</taxon>
        <taxon>Pseudonocardiales</taxon>
        <taxon>Pseudonocardiaceae</taxon>
        <taxon>Saccharopolyspora</taxon>
    </lineage>
</organism>
<evidence type="ECO:0000259" key="1">
    <source>
        <dbReference type="Pfam" id="PF21806"/>
    </source>
</evidence>
<keyword evidence="3" id="KW-1185">Reference proteome</keyword>
<gene>
    <name evidence="2" type="ORF">BJ970_001456</name>
</gene>
<evidence type="ECO:0000313" key="3">
    <source>
        <dbReference type="Proteomes" id="UP000584374"/>
    </source>
</evidence>